<reference evidence="2" key="1">
    <citation type="submission" date="2016-10" db="EMBL/GenBank/DDBJ databases">
        <authorList>
            <person name="de Groot N.N."/>
        </authorList>
    </citation>
    <scope>NUCLEOTIDE SEQUENCE</scope>
</reference>
<sequence length="423" mass="49911">MFSSDLIVTFFFIVLLFIRQIFVIKQPRKINYAPLVLGIGILGSLTHFIITPERVHFILLIKESLFPLFVALLLYLIINVIQQTQKAQEEQKIGEMLNNNIYEILNLKDFVYTLEKRIILLMQENKREQEIIKEHFKNGLKTFEIMKKNQELMLERFDIVEIWQKNVNDLLDDFTHTKVPEFDDVIHKHIDILRVAEQDHFNKLKLEIEKYAPTQIDVENDIKELKQNMVEIKNLGDVIAKSITKHILHQLSDIIKEFESQVSHLKSHTEAVTTSLAEGENFLHNIKLQSEMIMKQMRLSSDKMEVLQSQNDKLYNSYDVVKDLIHDIETVRKEYLQSKITLSDMIDTFYHTEKEEIQQIKSEIMTLMELLSQKIEASIKQLQEHYHITDTTLPQSVQILSQKNKVLQEYTQFNQAKSPKEEE</sequence>
<keyword evidence="1" id="KW-0812">Transmembrane</keyword>
<dbReference type="EMBL" id="FPHP01000046">
    <property type="protein sequence ID" value="SFV75790.1"/>
    <property type="molecule type" value="Genomic_DNA"/>
</dbReference>
<protein>
    <submittedName>
        <fullName evidence="2">Interaptin</fullName>
    </submittedName>
</protein>
<feature type="transmembrane region" description="Helical" evidence="1">
    <location>
        <begin position="6"/>
        <end position="24"/>
    </location>
</feature>
<gene>
    <name evidence="2" type="ORF">MNB_SM-3-1325</name>
</gene>
<proteinExistence type="predicted"/>
<feature type="transmembrane region" description="Helical" evidence="1">
    <location>
        <begin position="56"/>
        <end position="78"/>
    </location>
</feature>
<name>A0A1W1D5M6_9ZZZZ</name>
<feature type="transmembrane region" description="Helical" evidence="1">
    <location>
        <begin position="31"/>
        <end position="50"/>
    </location>
</feature>
<dbReference type="AlphaFoldDB" id="A0A1W1D5M6"/>
<organism evidence="2">
    <name type="scientific">hydrothermal vent metagenome</name>
    <dbReference type="NCBI Taxonomy" id="652676"/>
    <lineage>
        <taxon>unclassified sequences</taxon>
        <taxon>metagenomes</taxon>
        <taxon>ecological metagenomes</taxon>
    </lineage>
</organism>
<keyword evidence="1" id="KW-0472">Membrane</keyword>
<evidence type="ECO:0000256" key="1">
    <source>
        <dbReference type="SAM" id="Phobius"/>
    </source>
</evidence>
<accession>A0A1W1D5M6</accession>
<evidence type="ECO:0000313" key="2">
    <source>
        <dbReference type="EMBL" id="SFV75790.1"/>
    </source>
</evidence>
<keyword evidence="1" id="KW-1133">Transmembrane helix</keyword>